<dbReference type="EMBL" id="MU866122">
    <property type="protein sequence ID" value="KAK4179166.1"/>
    <property type="molecule type" value="Genomic_DNA"/>
</dbReference>
<dbReference type="AlphaFoldDB" id="A0AAN7A8E8"/>
<accession>A0AAN7A8E8</accession>
<keyword evidence="2" id="KW-1185">Reference proteome</keyword>
<evidence type="ECO:0000313" key="2">
    <source>
        <dbReference type="Proteomes" id="UP001302321"/>
    </source>
</evidence>
<name>A0AAN7A8E8_9PEZI</name>
<sequence>MYSTLWLPGNVSSPAEKQVNEKIRSLLAPEDQHGTTVNFIFALPWNPTACLPNRKSIENPLDLAYILTGYGYNVQAATAHEYMTQNWPDGGPSLFHFLAGALRISNPRAAIVHSSVPDDLSIHYGTLQAPNGSTVSLDLNESEHPTKRIAIGVEGADLDMVAEIASQRAWFCGAFRRSVNVGEIIYCRPKVKGFHWAPKDLLPASKKPSGSCDIVYQTVLFKSHHHQEPCWKVLFNAGNLPYPCVVRGYKIRTRPDYVDPNIPTARLEVIWELMTGFLDGVVQPPRPNPQVVLNTLIVLRNLHFILCSVVLKKRRVFWHLTPYDGQPKNFGNDPVHPPAPLRVDPDFDELDLGGNFRHIIGSGYEKYHPYVLDWS</sequence>
<proteinExistence type="predicted"/>
<organism evidence="1 2">
    <name type="scientific">Triangularia setosa</name>
    <dbReference type="NCBI Taxonomy" id="2587417"/>
    <lineage>
        <taxon>Eukaryota</taxon>
        <taxon>Fungi</taxon>
        <taxon>Dikarya</taxon>
        <taxon>Ascomycota</taxon>
        <taxon>Pezizomycotina</taxon>
        <taxon>Sordariomycetes</taxon>
        <taxon>Sordariomycetidae</taxon>
        <taxon>Sordariales</taxon>
        <taxon>Podosporaceae</taxon>
        <taxon>Triangularia</taxon>
    </lineage>
</organism>
<reference evidence="1" key="1">
    <citation type="journal article" date="2023" name="Mol. Phylogenet. Evol.">
        <title>Genome-scale phylogeny and comparative genomics of the fungal order Sordariales.</title>
        <authorList>
            <person name="Hensen N."/>
            <person name="Bonometti L."/>
            <person name="Westerberg I."/>
            <person name="Brannstrom I.O."/>
            <person name="Guillou S."/>
            <person name="Cros-Aarteil S."/>
            <person name="Calhoun S."/>
            <person name="Haridas S."/>
            <person name="Kuo A."/>
            <person name="Mondo S."/>
            <person name="Pangilinan J."/>
            <person name="Riley R."/>
            <person name="LaButti K."/>
            <person name="Andreopoulos B."/>
            <person name="Lipzen A."/>
            <person name="Chen C."/>
            <person name="Yan M."/>
            <person name="Daum C."/>
            <person name="Ng V."/>
            <person name="Clum A."/>
            <person name="Steindorff A."/>
            <person name="Ohm R.A."/>
            <person name="Martin F."/>
            <person name="Silar P."/>
            <person name="Natvig D.O."/>
            <person name="Lalanne C."/>
            <person name="Gautier V."/>
            <person name="Ament-Velasquez S.L."/>
            <person name="Kruys A."/>
            <person name="Hutchinson M.I."/>
            <person name="Powell A.J."/>
            <person name="Barry K."/>
            <person name="Miller A.N."/>
            <person name="Grigoriev I.V."/>
            <person name="Debuchy R."/>
            <person name="Gladieux P."/>
            <person name="Hiltunen Thoren M."/>
            <person name="Johannesson H."/>
        </authorList>
    </citation>
    <scope>NUCLEOTIDE SEQUENCE</scope>
    <source>
        <strain evidence="1">CBS 892.96</strain>
    </source>
</reference>
<evidence type="ECO:0000313" key="1">
    <source>
        <dbReference type="EMBL" id="KAK4179166.1"/>
    </source>
</evidence>
<gene>
    <name evidence="1" type="ORF">QBC36DRAFT_364462</name>
</gene>
<reference evidence="1" key="2">
    <citation type="submission" date="2023-05" db="EMBL/GenBank/DDBJ databases">
        <authorList>
            <consortium name="Lawrence Berkeley National Laboratory"/>
            <person name="Steindorff A."/>
            <person name="Hensen N."/>
            <person name="Bonometti L."/>
            <person name="Westerberg I."/>
            <person name="Brannstrom I.O."/>
            <person name="Guillou S."/>
            <person name="Cros-Aarteil S."/>
            <person name="Calhoun S."/>
            <person name="Haridas S."/>
            <person name="Kuo A."/>
            <person name="Mondo S."/>
            <person name="Pangilinan J."/>
            <person name="Riley R."/>
            <person name="Labutti K."/>
            <person name="Andreopoulos B."/>
            <person name="Lipzen A."/>
            <person name="Chen C."/>
            <person name="Yanf M."/>
            <person name="Daum C."/>
            <person name="Ng V."/>
            <person name="Clum A."/>
            <person name="Ohm R."/>
            <person name="Martin F."/>
            <person name="Silar P."/>
            <person name="Natvig D."/>
            <person name="Lalanne C."/>
            <person name="Gautier V."/>
            <person name="Ament-Velasquez S.L."/>
            <person name="Kruys A."/>
            <person name="Hutchinson M.I."/>
            <person name="Powell A.J."/>
            <person name="Barry K."/>
            <person name="Miller A.N."/>
            <person name="Grigoriev I.V."/>
            <person name="Debuchy R."/>
            <person name="Gladieux P."/>
            <person name="Thoren M.H."/>
            <person name="Johannesson H."/>
        </authorList>
    </citation>
    <scope>NUCLEOTIDE SEQUENCE</scope>
    <source>
        <strain evidence="1">CBS 892.96</strain>
    </source>
</reference>
<comment type="caution">
    <text evidence="1">The sequence shown here is derived from an EMBL/GenBank/DDBJ whole genome shotgun (WGS) entry which is preliminary data.</text>
</comment>
<protein>
    <submittedName>
        <fullName evidence="1">Uncharacterized protein</fullName>
    </submittedName>
</protein>
<dbReference type="Proteomes" id="UP001302321">
    <property type="component" value="Unassembled WGS sequence"/>
</dbReference>